<evidence type="ECO:0000313" key="2">
    <source>
        <dbReference type="Proteomes" id="UP000837857"/>
    </source>
</evidence>
<gene>
    <name evidence="1" type="ORF">IPOD504_LOCUS6735</name>
</gene>
<proteinExistence type="predicted"/>
<protein>
    <submittedName>
        <fullName evidence="1">Uncharacterized protein</fullName>
    </submittedName>
</protein>
<dbReference type="Proteomes" id="UP000837857">
    <property type="component" value="Chromosome 19"/>
</dbReference>
<reference evidence="1" key="1">
    <citation type="submission" date="2022-03" db="EMBL/GenBank/DDBJ databases">
        <authorList>
            <person name="Martin H S."/>
        </authorList>
    </citation>
    <scope>NUCLEOTIDE SEQUENCE</scope>
</reference>
<sequence>MYDSAVVWPKVTRRRRWCGLRRNAFARIFTWQSCWSWYEVTSWLTYSQTSPGAVQAAGLAACRIMPSPDADATRGAIALWDARAPHRGPVNGRRASPAAPTTAAARYQTSCTAPPRWCRKCTAAREPNAPALALIKCTAEIQAEVDYTRAESQARPVD</sequence>
<organism evidence="1 2">
    <name type="scientific">Iphiclides podalirius</name>
    <name type="common">scarce swallowtail</name>
    <dbReference type="NCBI Taxonomy" id="110791"/>
    <lineage>
        <taxon>Eukaryota</taxon>
        <taxon>Metazoa</taxon>
        <taxon>Ecdysozoa</taxon>
        <taxon>Arthropoda</taxon>
        <taxon>Hexapoda</taxon>
        <taxon>Insecta</taxon>
        <taxon>Pterygota</taxon>
        <taxon>Neoptera</taxon>
        <taxon>Endopterygota</taxon>
        <taxon>Lepidoptera</taxon>
        <taxon>Glossata</taxon>
        <taxon>Ditrysia</taxon>
        <taxon>Papilionoidea</taxon>
        <taxon>Papilionidae</taxon>
        <taxon>Papilioninae</taxon>
        <taxon>Iphiclides</taxon>
    </lineage>
</organism>
<feature type="non-terminal residue" evidence="1">
    <location>
        <position position="158"/>
    </location>
</feature>
<evidence type="ECO:0000313" key="1">
    <source>
        <dbReference type="EMBL" id="CAH2049300.1"/>
    </source>
</evidence>
<accession>A0ABN8I5X7</accession>
<dbReference type="EMBL" id="OW152831">
    <property type="protein sequence ID" value="CAH2049300.1"/>
    <property type="molecule type" value="Genomic_DNA"/>
</dbReference>
<name>A0ABN8I5X7_9NEOP</name>
<keyword evidence="2" id="KW-1185">Reference proteome</keyword>